<evidence type="ECO:0000256" key="2">
    <source>
        <dbReference type="ARBA" id="ARBA00022723"/>
    </source>
</evidence>
<evidence type="ECO:0000256" key="1">
    <source>
        <dbReference type="ARBA" id="ARBA00005495"/>
    </source>
</evidence>
<dbReference type="SUPFAM" id="SSF51316">
    <property type="entry name" value="Mss4-like"/>
    <property type="match status" value="2"/>
</dbReference>
<gene>
    <name evidence="7" type="ORF">IMSHALPRED_005162</name>
</gene>
<evidence type="ECO:0000256" key="5">
    <source>
        <dbReference type="SAM" id="MobiDB-lite"/>
    </source>
</evidence>
<evidence type="ECO:0000259" key="6">
    <source>
        <dbReference type="PROSITE" id="PS51891"/>
    </source>
</evidence>
<feature type="region of interest" description="Disordered" evidence="5">
    <location>
        <begin position="352"/>
        <end position="381"/>
    </location>
</feature>
<keyword evidence="2" id="KW-0479">Metal-binding</keyword>
<evidence type="ECO:0000313" key="8">
    <source>
        <dbReference type="Proteomes" id="UP000664534"/>
    </source>
</evidence>
<dbReference type="PROSITE" id="PS51891">
    <property type="entry name" value="CENP_V_GFA"/>
    <property type="match status" value="2"/>
</dbReference>
<organism evidence="7 8">
    <name type="scientific">Imshaugia aleurites</name>
    <dbReference type="NCBI Taxonomy" id="172621"/>
    <lineage>
        <taxon>Eukaryota</taxon>
        <taxon>Fungi</taxon>
        <taxon>Dikarya</taxon>
        <taxon>Ascomycota</taxon>
        <taxon>Pezizomycotina</taxon>
        <taxon>Lecanoromycetes</taxon>
        <taxon>OSLEUM clade</taxon>
        <taxon>Lecanoromycetidae</taxon>
        <taxon>Lecanorales</taxon>
        <taxon>Lecanorineae</taxon>
        <taxon>Parmeliaceae</taxon>
        <taxon>Imshaugia</taxon>
    </lineage>
</organism>
<dbReference type="Pfam" id="PF04828">
    <property type="entry name" value="GFA"/>
    <property type="match status" value="2"/>
</dbReference>
<dbReference type="PANTHER" id="PTHR33337:SF40">
    <property type="entry name" value="CENP-V_GFA DOMAIN-CONTAINING PROTEIN-RELATED"/>
    <property type="match status" value="1"/>
</dbReference>
<protein>
    <recommendedName>
        <fullName evidence="6">CENP-V/GFA domain-containing protein</fullName>
    </recommendedName>
</protein>
<keyword evidence="8" id="KW-1185">Reference proteome</keyword>
<feature type="domain" description="CENP-V/GFA" evidence="6">
    <location>
        <begin position="205"/>
        <end position="321"/>
    </location>
</feature>
<comment type="caution">
    <text evidence="7">The sequence shown here is derived from an EMBL/GenBank/DDBJ whole genome shotgun (WGS) entry which is preliminary data.</text>
</comment>
<evidence type="ECO:0000256" key="3">
    <source>
        <dbReference type="ARBA" id="ARBA00022833"/>
    </source>
</evidence>
<dbReference type="GO" id="GO:0046872">
    <property type="term" value="F:metal ion binding"/>
    <property type="evidence" value="ECO:0007669"/>
    <property type="project" value="UniProtKB-KW"/>
</dbReference>
<reference evidence="7" key="1">
    <citation type="submission" date="2021-03" db="EMBL/GenBank/DDBJ databases">
        <authorList>
            <person name="Tagirdzhanova G."/>
        </authorList>
    </citation>
    <scope>NUCLEOTIDE SEQUENCE</scope>
</reference>
<comment type="similarity">
    <text evidence="1">Belongs to the Gfa family.</text>
</comment>
<evidence type="ECO:0000313" key="7">
    <source>
        <dbReference type="EMBL" id="CAF9921360.1"/>
    </source>
</evidence>
<keyword evidence="3" id="KW-0862">Zinc</keyword>
<keyword evidence="4" id="KW-0456">Lyase</keyword>
<dbReference type="PANTHER" id="PTHR33337">
    <property type="entry name" value="GFA DOMAIN-CONTAINING PROTEIN"/>
    <property type="match status" value="1"/>
</dbReference>
<dbReference type="OrthoDB" id="5422068at2759"/>
<dbReference type="Gene3D" id="3.90.1590.10">
    <property type="entry name" value="glutathione-dependent formaldehyde- activating enzyme (gfa)"/>
    <property type="match status" value="2"/>
</dbReference>
<proteinExistence type="inferred from homology"/>
<dbReference type="InterPro" id="IPR011057">
    <property type="entry name" value="Mss4-like_sf"/>
</dbReference>
<feature type="compositionally biased region" description="Basic and acidic residues" evidence="5">
    <location>
        <begin position="371"/>
        <end position="381"/>
    </location>
</feature>
<sequence>MSPTKPTHTIHLSCICRRVTGSFKASAGALPLPLSLCHCTTCRHQTGLLCGSYAELPPGAEFQVAGPLEFYKASETVFRFFCGACGANVYVEDAESEERSVCTGVLEGAEGVVMLEMHIFVRDSGDGGLSDWVTGVEAWAGFSKVSERLEAGWKGRAKASSERAQELHAHCHCKGVGFKITRPDESSAKITAPRGEIVGPSATKEDGLKEDGAWWLREDGTKYLGGTCACNECRLASGFDIQAWAFVPKANILQLDGKPLDFSAGTLKRYDSSEGVYREFCSKCGATVFWHSDSRPDLVDVSAGLLDAEEGARAESWLSWETGRVSFEDEAQNQDLISRLSAGLKRWGEAKIASSAAEKHDIGDEQTESDSMEKPKKGTSE</sequence>
<dbReference type="AlphaFoldDB" id="A0A8H3FD11"/>
<dbReference type="EMBL" id="CAJPDT010000027">
    <property type="protein sequence ID" value="CAF9921360.1"/>
    <property type="molecule type" value="Genomic_DNA"/>
</dbReference>
<accession>A0A8H3FD11</accession>
<feature type="domain" description="CENP-V/GFA" evidence="6">
    <location>
        <begin position="8"/>
        <end position="133"/>
    </location>
</feature>
<dbReference type="InterPro" id="IPR006913">
    <property type="entry name" value="CENP-V/GFA"/>
</dbReference>
<dbReference type="Proteomes" id="UP000664534">
    <property type="component" value="Unassembled WGS sequence"/>
</dbReference>
<evidence type="ECO:0000256" key="4">
    <source>
        <dbReference type="ARBA" id="ARBA00023239"/>
    </source>
</evidence>
<dbReference type="GO" id="GO:0016846">
    <property type="term" value="F:carbon-sulfur lyase activity"/>
    <property type="evidence" value="ECO:0007669"/>
    <property type="project" value="InterPro"/>
</dbReference>
<name>A0A8H3FD11_9LECA</name>